<accession>A0A1R1WXK4</accession>
<evidence type="ECO:0008006" key="3">
    <source>
        <dbReference type="Google" id="ProtNLM"/>
    </source>
</evidence>
<comment type="caution">
    <text evidence="1">The sequence shown here is derived from an EMBL/GenBank/DDBJ whole genome shotgun (WGS) entry which is preliminary data.</text>
</comment>
<keyword evidence="2" id="KW-1185">Reference proteome</keyword>
<reference evidence="1 2" key="1">
    <citation type="submission" date="2017-01" db="EMBL/GenBank/DDBJ databases">
        <authorList>
            <person name="Mah S.A."/>
            <person name="Swanson W.J."/>
            <person name="Moy G.W."/>
            <person name="Vacquier V.D."/>
        </authorList>
    </citation>
    <scope>NUCLEOTIDE SEQUENCE [LARGE SCALE GENOMIC DNA]</scope>
    <source>
        <strain evidence="1 2">GSMNP</strain>
    </source>
</reference>
<dbReference type="Gene3D" id="3.10.28.10">
    <property type="entry name" value="Homing endonucleases"/>
    <property type="match status" value="1"/>
</dbReference>
<sequence length="91" mass="10414">MFVNYSTTAIKNGKVVLPIRSMPEHNLSRPIGLQWFIGFTEGDGSFIKSFGKVSTYNEVGRYIFLINVKKDLIYGLMALLKLPQKNLRYLL</sequence>
<proteinExistence type="predicted"/>
<evidence type="ECO:0000313" key="2">
    <source>
        <dbReference type="Proteomes" id="UP000187283"/>
    </source>
</evidence>
<dbReference type="OrthoDB" id="5381460at2759"/>
<dbReference type="Proteomes" id="UP000187283">
    <property type="component" value="Unassembled WGS sequence"/>
</dbReference>
<protein>
    <recommendedName>
        <fullName evidence="3">LAGLIDADG endonuclease</fullName>
    </recommendedName>
</protein>
<dbReference type="EMBL" id="LSSN01006112">
    <property type="protein sequence ID" value="OMJ07112.1"/>
    <property type="molecule type" value="Genomic_DNA"/>
</dbReference>
<evidence type="ECO:0000313" key="1">
    <source>
        <dbReference type="EMBL" id="OMJ07112.1"/>
    </source>
</evidence>
<dbReference type="AlphaFoldDB" id="A0A1R1WXK4"/>
<dbReference type="InterPro" id="IPR027434">
    <property type="entry name" value="Homing_endonucl"/>
</dbReference>
<dbReference type="SUPFAM" id="SSF55608">
    <property type="entry name" value="Homing endonucleases"/>
    <property type="match status" value="1"/>
</dbReference>
<organism evidence="1 2">
    <name type="scientific">Smittium culicis</name>
    <dbReference type="NCBI Taxonomy" id="133412"/>
    <lineage>
        <taxon>Eukaryota</taxon>
        <taxon>Fungi</taxon>
        <taxon>Fungi incertae sedis</taxon>
        <taxon>Zoopagomycota</taxon>
        <taxon>Kickxellomycotina</taxon>
        <taxon>Harpellomycetes</taxon>
        <taxon>Harpellales</taxon>
        <taxon>Legeriomycetaceae</taxon>
        <taxon>Smittium</taxon>
    </lineage>
</organism>
<gene>
    <name evidence="1" type="ORF">AYI70_g12420</name>
</gene>
<name>A0A1R1WXK4_9FUNG</name>